<proteinExistence type="predicted"/>
<gene>
    <name evidence="2" type="ORF">PQR57_44635</name>
</gene>
<feature type="compositionally biased region" description="Polar residues" evidence="1">
    <location>
        <begin position="1"/>
        <end position="12"/>
    </location>
</feature>
<keyword evidence="3" id="KW-1185">Reference proteome</keyword>
<evidence type="ECO:0000256" key="1">
    <source>
        <dbReference type="SAM" id="MobiDB-lite"/>
    </source>
</evidence>
<dbReference type="RefSeq" id="WP_408182838.1">
    <property type="nucleotide sequence ID" value="NZ_JAQQEZ010000076.1"/>
</dbReference>
<organism evidence="2 3">
    <name type="scientific">Paraburkholderia dipogonis</name>
    <dbReference type="NCBI Taxonomy" id="1211383"/>
    <lineage>
        <taxon>Bacteria</taxon>
        <taxon>Pseudomonadati</taxon>
        <taxon>Pseudomonadota</taxon>
        <taxon>Betaproteobacteria</taxon>
        <taxon>Burkholderiales</taxon>
        <taxon>Burkholderiaceae</taxon>
        <taxon>Paraburkholderia</taxon>
    </lineage>
</organism>
<feature type="region of interest" description="Disordered" evidence="1">
    <location>
        <begin position="1"/>
        <end position="25"/>
    </location>
</feature>
<sequence length="80" mass="8958">MSTVTTSKNSFFKTRRRRDKRADSLNTPAAVASIAAGVARQKFSDNVVRRQASSRRLIACSVLAIMYGERVYRAFGNHHV</sequence>
<protein>
    <submittedName>
        <fullName evidence="2">Uncharacterized protein</fullName>
    </submittedName>
</protein>
<reference evidence="2 3" key="1">
    <citation type="journal article" date="2024" name="Chem. Sci.">
        <title>Discovery of megapolipeptins by genome mining of a Burkholderiales bacteria collection.</title>
        <authorList>
            <person name="Paulo B.S."/>
            <person name="Recchia M.J.J."/>
            <person name="Lee S."/>
            <person name="Fergusson C.H."/>
            <person name="Romanowski S.B."/>
            <person name="Hernandez A."/>
            <person name="Krull N."/>
            <person name="Liu D.Y."/>
            <person name="Cavanagh H."/>
            <person name="Bos A."/>
            <person name="Gray C.A."/>
            <person name="Murphy B.T."/>
            <person name="Linington R.G."/>
            <person name="Eustaquio A.S."/>
        </authorList>
    </citation>
    <scope>NUCLEOTIDE SEQUENCE [LARGE SCALE GENOMIC DNA]</scope>
    <source>
        <strain evidence="2 3">RL17-350-BIC-A</strain>
    </source>
</reference>
<dbReference type="Proteomes" id="UP001629230">
    <property type="component" value="Unassembled WGS sequence"/>
</dbReference>
<comment type="caution">
    <text evidence="2">The sequence shown here is derived from an EMBL/GenBank/DDBJ whole genome shotgun (WGS) entry which is preliminary data.</text>
</comment>
<evidence type="ECO:0000313" key="3">
    <source>
        <dbReference type="Proteomes" id="UP001629230"/>
    </source>
</evidence>
<accession>A0ABW9B4Z1</accession>
<dbReference type="EMBL" id="JAQQEZ010000076">
    <property type="protein sequence ID" value="MFM0007995.1"/>
    <property type="molecule type" value="Genomic_DNA"/>
</dbReference>
<name>A0ABW9B4Z1_9BURK</name>
<evidence type="ECO:0000313" key="2">
    <source>
        <dbReference type="EMBL" id="MFM0007995.1"/>
    </source>
</evidence>